<evidence type="ECO:0000313" key="5">
    <source>
        <dbReference type="EMBL" id="HIV08762.1"/>
    </source>
</evidence>
<dbReference type="InterPro" id="IPR054363">
    <property type="entry name" value="GH95_cat"/>
</dbReference>
<dbReference type="Gene3D" id="2.60.40.1180">
    <property type="entry name" value="Golgi alpha-mannosidase II"/>
    <property type="match status" value="1"/>
</dbReference>
<feature type="domain" description="Glycosyl hydrolase family 95 N-terminal" evidence="2">
    <location>
        <begin position="31"/>
        <end position="263"/>
    </location>
</feature>
<sequence>MKARIALLAALSAGLLFAGLPEDRAHDTYRFEAPAKDWSGALPIGNGRLGGLLFGDPTTETVWVNEMSIWAPPDTWPLTRHGAPLIQTIRDLIFAGKRAEAEALAQNKLLKPNPQLVSSYQPFCNLTLTFGSKDAAYTDYARGVRLDEGVAWATYKQDGVTYTREAFAAYDDDLLVFTLRADKPGALTFDLTANRPNNTLTAIPDGPIRLRLSGSTGEKGVRFEGLLEIRAKGGTVTADSKGTLHVAKADAVEIRLAVATDYNIKDPFKPLTADLRAVCSAALAKVAGQDAAALRAAHAKAFAARFNRVALDIPYTPSGESIETRLARLRQERRLDTESLLLHHDFCRYLLISASRPGCLPGNLQGIWNPLMNPPWDSDFHLDINLSMLYWPAGVWNLPELAEPLTTFAEMAMPHSAEAAREMLGAEGWFLTICSDAWGFPVPFGHTSWGLYVMGGAWLLQDAIAPWRYTQDPAHQARLLPLFREQTRFFLAWLVKHPRTGRLVSGPSTSPENVYRDTAGHGCSVDMGPAHDQELIYATLTDYLTLARALTPEDPLIPRAEAALANLALPTIGPDGALQEWSEPLAEAQPNHRHLSHLYGLIPGRRITLDAEPALCAAAEKSLRKRFAHNYHIVGWSVGLVGGVHARLRQGDAAMETFDYATQHLCANLFTNTTGCPQVSDMNGTPAALCELLLRTEGAAIHILPALPKRLAAAGSFRGLRAEPGLLVDAAWKDGRLTALTVTALRDGTFDLRLPDGPRSVTLTRGQRKQIPTF</sequence>
<dbReference type="SUPFAM" id="SSF48208">
    <property type="entry name" value="Six-hairpin glycosidases"/>
    <property type="match status" value="1"/>
</dbReference>
<proteinExistence type="predicted"/>
<evidence type="ECO:0000259" key="4">
    <source>
        <dbReference type="Pfam" id="PF22124"/>
    </source>
</evidence>
<dbReference type="AlphaFoldDB" id="A0A9D1NLE7"/>
<dbReference type="GO" id="GO:0004560">
    <property type="term" value="F:alpha-L-fucosidase activity"/>
    <property type="evidence" value="ECO:0007669"/>
    <property type="project" value="InterPro"/>
</dbReference>
<comment type="caution">
    <text evidence="5">The sequence shown here is derived from an EMBL/GenBank/DDBJ whole genome shotgun (WGS) entry which is preliminary data.</text>
</comment>
<dbReference type="InterPro" id="IPR008928">
    <property type="entry name" value="6-hairpin_glycosidase_sf"/>
</dbReference>
<dbReference type="EMBL" id="DVOR01000046">
    <property type="protein sequence ID" value="HIV08762.1"/>
    <property type="molecule type" value="Genomic_DNA"/>
</dbReference>
<feature type="domain" description="Glycosyl hydrolase family 95 catalytic" evidence="4">
    <location>
        <begin position="292"/>
        <end position="693"/>
    </location>
</feature>
<evidence type="ECO:0000259" key="3">
    <source>
        <dbReference type="Pfam" id="PF21307"/>
    </source>
</evidence>
<dbReference type="Pfam" id="PF14498">
    <property type="entry name" value="Glyco_hyd_65N_2"/>
    <property type="match status" value="1"/>
</dbReference>
<dbReference type="InterPro" id="IPR016518">
    <property type="entry name" value="Alpha-L-fucosidase"/>
</dbReference>
<gene>
    <name evidence="5" type="ORF">IAC79_01435</name>
</gene>
<dbReference type="Pfam" id="PF21307">
    <property type="entry name" value="Glyco_hydro_95_C"/>
    <property type="match status" value="1"/>
</dbReference>
<keyword evidence="1" id="KW-0732">Signal</keyword>
<dbReference type="InterPro" id="IPR013780">
    <property type="entry name" value="Glyco_hydro_b"/>
</dbReference>
<protein>
    <submittedName>
        <fullName evidence="5">Glycoside hydrolase family 95 protein</fullName>
    </submittedName>
</protein>
<name>A0A9D1NLE7_9BACT</name>
<dbReference type="PANTHER" id="PTHR31084">
    <property type="entry name" value="ALPHA-L-FUCOSIDASE 2"/>
    <property type="match status" value="1"/>
</dbReference>
<dbReference type="Pfam" id="PF22124">
    <property type="entry name" value="Glyco_hydro_95_cat"/>
    <property type="match status" value="1"/>
</dbReference>
<reference evidence="5" key="2">
    <citation type="journal article" date="2021" name="PeerJ">
        <title>Extensive microbial diversity within the chicken gut microbiome revealed by metagenomics and culture.</title>
        <authorList>
            <person name="Gilroy R."/>
            <person name="Ravi A."/>
            <person name="Getino M."/>
            <person name="Pursley I."/>
            <person name="Horton D.L."/>
            <person name="Alikhan N.F."/>
            <person name="Baker D."/>
            <person name="Gharbi K."/>
            <person name="Hall N."/>
            <person name="Watson M."/>
            <person name="Adriaenssens E.M."/>
            <person name="Foster-Nyarko E."/>
            <person name="Jarju S."/>
            <person name="Secka A."/>
            <person name="Antonio M."/>
            <person name="Oren A."/>
            <person name="Chaudhuri R.R."/>
            <person name="La Ragione R."/>
            <person name="Hildebrand F."/>
            <person name="Pallen M.J."/>
        </authorList>
    </citation>
    <scope>NUCLEOTIDE SEQUENCE</scope>
    <source>
        <strain evidence="5">35461</strain>
    </source>
</reference>
<evidence type="ECO:0000313" key="6">
    <source>
        <dbReference type="Proteomes" id="UP000886845"/>
    </source>
</evidence>
<feature type="signal peptide" evidence="1">
    <location>
        <begin position="1"/>
        <end position="18"/>
    </location>
</feature>
<reference evidence="5" key="1">
    <citation type="submission" date="2020-10" db="EMBL/GenBank/DDBJ databases">
        <authorList>
            <person name="Gilroy R."/>
        </authorList>
    </citation>
    <scope>NUCLEOTIDE SEQUENCE</scope>
    <source>
        <strain evidence="5">35461</strain>
    </source>
</reference>
<dbReference type="Proteomes" id="UP000886845">
    <property type="component" value="Unassembled WGS sequence"/>
</dbReference>
<feature type="domain" description="Alpha fucosidase A-like C-terminal" evidence="3">
    <location>
        <begin position="700"/>
        <end position="764"/>
    </location>
</feature>
<evidence type="ECO:0000259" key="2">
    <source>
        <dbReference type="Pfam" id="PF14498"/>
    </source>
</evidence>
<dbReference type="PANTHER" id="PTHR31084:SF0">
    <property type="entry name" value="ALPHA-L-FUCOSIDASE 2"/>
    <property type="match status" value="1"/>
</dbReference>
<evidence type="ECO:0000256" key="1">
    <source>
        <dbReference type="SAM" id="SignalP"/>
    </source>
</evidence>
<dbReference type="InterPro" id="IPR027414">
    <property type="entry name" value="GH95_N_dom"/>
</dbReference>
<accession>A0A9D1NLE7</accession>
<dbReference type="Gene3D" id="2.70.98.50">
    <property type="entry name" value="putative glycoside hydrolase family protein from bacillus halodurans"/>
    <property type="match status" value="1"/>
</dbReference>
<dbReference type="InterPro" id="IPR049053">
    <property type="entry name" value="AFCA-like_C"/>
</dbReference>
<feature type="chain" id="PRO_5039369517" evidence="1">
    <location>
        <begin position="19"/>
        <end position="774"/>
    </location>
</feature>
<dbReference type="GO" id="GO:0005975">
    <property type="term" value="P:carbohydrate metabolic process"/>
    <property type="evidence" value="ECO:0007669"/>
    <property type="project" value="InterPro"/>
</dbReference>
<organism evidence="5 6">
    <name type="scientific">Candidatus Spyradenecus faecavium</name>
    <dbReference type="NCBI Taxonomy" id="2840947"/>
    <lineage>
        <taxon>Bacteria</taxon>
        <taxon>Pseudomonadati</taxon>
        <taxon>Lentisphaerota</taxon>
        <taxon>Lentisphaeria</taxon>
        <taxon>Lentisphaerales</taxon>
        <taxon>Lentisphaeraceae</taxon>
        <taxon>Lentisphaeraceae incertae sedis</taxon>
        <taxon>Candidatus Spyradenecus</taxon>
    </lineage>
</organism>
<keyword evidence="5" id="KW-0378">Hydrolase</keyword>
<dbReference type="PIRSF" id="PIRSF007663">
    <property type="entry name" value="UCP007663"/>
    <property type="match status" value="1"/>
</dbReference>